<dbReference type="SUPFAM" id="SSF53474">
    <property type="entry name" value="alpha/beta-Hydrolases"/>
    <property type="match status" value="1"/>
</dbReference>
<name>A0A9E7QBQ2_9CAUD</name>
<gene>
    <name evidence="1" type="primary">32</name>
    <name evidence="1" type="ORF">SEA_ALEEMILY_32</name>
</gene>
<proteinExistence type="predicted"/>
<organism evidence="1 2">
    <name type="scientific">Gordonia phage Aleemily</name>
    <dbReference type="NCBI Taxonomy" id="2965181"/>
    <lineage>
        <taxon>Viruses</taxon>
        <taxon>Duplodnaviria</taxon>
        <taxon>Heunggongvirae</taxon>
        <taxon>Uroviricota</taxon>
        <taxon>Caudoviricetes</taxon>
        <taxon>Kruegerviridae</taxon>
        <taxon>Cafassovirus</taxon>
        <taxon>Cafassovirus aleemily</taxon>
    </lineage>
</organism>
<dbReference type="InterPro" id="IPR029058">
    <property type="entry name" value="AB_hydrolase_fold"/>
</dbReference>
<keyword evidence="2" id="KW-1185">Reference proteome</keyword>
<dbReference type="EMBL" id="ON970578">
    <property type="protein sequence ID" value="UVK59772.1"/>
    <property type="molecule type" value="Genomic_DNA"/>
</dbReference>
<evidence type="ECO:0000313" key="2">
    <source>
        <dbReference type="Proteomes" id="UP001059192"/>
    </source>
</evidence>
<dbReference type="Gene3D" id="3.40.50.1820">
    <property type="entry name" value="alpha/beta hydrolase"/>
    <property type="match status" value="1"/>
</dbReference>
<sequence length="250" mass="26784">MTRLVTCGGIGERDGEKMLGQLVRELPGLTHTDIDWKASYGPVNPESNPLGASFDESLDDLYLQLAIDLAENDEDVVLAGYSGGAAGVGTFAAGGLPDHVRAVVLVSDPMDPAGGIARRRHIHGVPVIWVANPLDPICRIEADSPLRALAALTPAMALGDPAAWGEHVLISLKDPAVRAEIAQWLGPRRGELPGAWFMRYRRAGAAVRRYGGIGCENAHTVYNWKVEHSGRTYLQNAAARVRNILAEDGP</sequence>
<evidence type="ECO:0000313" key="1">
    <source>
        <dbReference type="EMBL" id="UVK59772.1"/>
    </source>
</evidence>
<protein>
    <submittedName>
        <fullName evidence="1">Lysin B</fullName>
    </submittedName>
</protein>
<dbReference type="Proteomes" id="UP001059192">
    <property type="component" value="Segment"/>
</dbReference>
<reference evidence="1" key="1">
    <citation type="submission" date="2022-07" db="EMBL/GenBank/DDBJ databases">
        <authorList>
            <person name="Basulto B.M."/>
            <person name="Goecke B.E."/>
            <person name="Engstrom E.M."/>
            <person name="Moore Y."/>
            <person name="Pitman H.D."/>
            <person name="Schroeder M.D."/>
            <person name="Simpson G.E."/>
            <person name="Welch N."/>
            <person name="Tibbetts T.J."/>
            <person name="Butela K.A."/>
            <person name="Garlena R.A."/>
            <person name="Russell D.A."/>
            <person name="Jacobs-Sera D."/>
            <person name="Hatfull G.F."/>
        </authorList>
    </citation>
    <scope>NUCLEOTIDE SEQUENCE</scope>
</reference>
<accession>A0A9E7QBQ2</accession>